<dbReference type="AlphaFoldDB" id="A0A0M3JJD4"/>
<dbReference type="WBParaSite" id="ASIM_0000775301-mRNA-1">
    <property type="protein sequence ID" value="ASIM_0000775301-mRNA-1"/>
    <property type="gene ID" value="ASIM_0000775301"/>
</dbReference>
<keyword evidence="2" id="KW-1185">Reference proteome</keyword>
<sequence length="31" mass="3610">MSSMRSTLVATELNVLNRWRLQIYQKSAISI</sequence>
<gene>
    <name evidence="1" type="ORF">ASIM_LOCUS7517</name>
</gene>
<organism evidence="3">
    <name type="scientific">Anisakis simplex</name>
    <name type="common">Herring worm</name>
    <dbReference type="NCBI Taxonomy" id="6269"/>
    <lineage>
        <taxon>Eukaryota</taxon>
        <taxon>Metazoa</taxon>
        <taxon>Ecdysozoa</taxon>
        <taxon>Nematoda</taxon>
        <taxon>Chromadorea</taxon>
        <taxon>Rhabditida</taxon>
        <taxon>Spirurina</taxon>
        <taxon>Ascaridomorpha</taxon>
        <taxon>Ascaridoidea</taxon>
        <taxon>Anisakidae</taxon>
        <taxon>Anisakis</taxon>
        <taxon>Anisakis simplex complex</taxon>
    </lineage>
</organism>
<dbReference type="Proteomes" id="UP000267096">
    <property type="component" value="Unassembled WGS sequence"/>
</dbReference>
<name>A0A0M3JJD4_ANISI</name>
<evidence type="ECO:0000313" key="3">
    <source>
        <dbReference type="WBParaSite" id="ASIM_0000775301-mRNA-1"/>
    </source>
</evidence>
<reference evidence="3" key="1">
    <citation type="submission" date="2017-02" db="UniProtKB">
        <authorList>
            <consortium name="WormBaseParasite"/>
        </authorList>
    </citation>
    <scope>IDENTIFICATION</scope>
</reference>
<proteinExistence type="predicted"/>
<evidence type="ECO:0000313" key="2">
    <source>
        <dbReference type="Proteomes" id="UP000267096"/>
    </source>
</evidence>
<accession>A0A0M3JJD4</accession>
<reference evidence="1 2" key="2">
    <citation type="submission" date="2018-11" db="EMBL/GenBank/DDBJ databases">
        <authorList>
            <consortium name="Pathogen Informatics"/>
        </authorList>
    </citation>
    <scope>NUCLEOTIDE SEQUENCE [LARGE SCALE GENOMIC DNA]</scope>
</reference>
<evidence type="ECO:0000313" key="1">
    <source>
        <dbReference type="EMBL" id="VDK29376.1"/>
    </source>
</evidence>
<dbReference type="EMBL" id="UYRR01018316">
    <property type="protein sequence ID" value="VDK29376.1"/>
    <property type="molecule type" value="Genomic_DNA"/>
</dbReference>
<protein>
    <submittedName>
        <fullName evidence="1 3">Uncharacterized protein</fullName>
    </submittedName>
</protein>